<dbReference type="SUPFAM" id="SSF51445">
    <property type="entry name" value="(Trans)glycosidases"/>
    <property type="match status" value="1"/>
</dbReference>
<dbReference type="EC" id="3.2.1.41" evidence="4"/>
<dbReference type="InterPro" id="IPR004193">
    <property type="entry name" value="Glyco_hydro_13_N"/>
</dbReference>
<dbReference type="InterPro" id="IPR014756">
    <property type="entry name" value="Ig_E-set"/>
</dbReference>
<dbReference type="InterPro" id="IPR017853">
    <property type="entry name" value="GH"/>
</dbReference>
<dbReference type="KEGG" id="mgal:NCTC10186_00810"/>
<feature type="domain" description="Glycoside hydrolase family 13 N-terminal" evidence="3">
    <location>
        <begin position="23"/>
        <end position="103"/>
    </location>
</feature>
<proteinExistence type="inferred from homology"/>
<dbReference type="Proteomes" id="UP000289862">
    <property type="component" value="Plasmid 2"/>
</dbReference>
<dbReference type="Gene3D" id="3.20.20.80">
    <property type="entry name" value="Glycosidases"/>
    <property type="match status" value="1"/>
</dbReference>
<gene>
    <name evidence="4" type="primary">amyX</name>
    <name evidence="4" type="ORF">NCTC10186_00810</name>
</gene>
<geneLocation type="plasmid" evidence="4 5">
    <name>2</name>
</geneLocation>
<name>A0A449B0J6_9BACT</name>
<evidence type="ECO:0000256" key="1">
    <source>
        <dbReference type="ARBA" id="ARBA00008061"/>
    </source>
</evidence>
<dbReference type="Pfam" id="PF02922">
    <property type="entry name" value="CBM_48"/>
    <property type="match status" value="1"/>
</dbReference>
<keyword evidence="5" id="KW-1185">Reference proteome</keyword>
<dbReference type="GO" id="GO:0005975">
    <property type="term" value="P:carbohydrate metabolic process"/>
    <property type="evidence" value="ECO:0007669"/>
    <property type="project" value="InterPro"/>
</dbReference>
<feature type="domain" description="Glycosyl hydrolase family 13 catalytic" evidence="2">
    <location>
        <begin position="182"/>
        <end position="280"/>
    </location>
</feature>
<organism evidence="4 5">
    <name type="scientific">Mycoplasmopsis gallopavonis</name>
    <dbReference type="NCBI Taxonomy" id="76629"/>
    <lineage>
        <taxon>Bacteria</taxon>
        <taxon>Bacillati</taxon>
        <taxon>Mycoplasmatota</taxon>
        <taxon>Mycoplasmoidales</taxon>
        <taxon>Metamycoplasmataceae</taxon>
        <taxon>Mycoplasmopsis</taxon>
    </lineage>
</organism>
<dbReference type="Gene3D" id="2.60.40.10">
    <property type="entry name" value="Immunoglobulins"/>
    <property type="match status" value="1"/>
</dbReference>
<dbReference type="PANTHER" id="PTHR43002">
    <property type="entry name" value="GLYCOGEN DEBRANCHING ENZYME"/>
    <property type="match status" value="1"/>
</dbReference>
<evidence type="ECO:0000313" key="5">
    <source>
        <dbReference type="Proteomes" id="UP000289862"/>
    </source>
</evidence>
<reference evidence="4 5" key="1">
    <citation type="submission" date="2019-01" db="EMBL/GenBank/DDBJ databases">
        <authorList>
            <consortium name="Pathogen Informatics"/>
        </authorList>
    </citation>
    <scope>NUCLEOTIDE SEQUENCE [LARGE SCALE GENOMIC DNA]</scope>
    <source>
        <strain evidence="4 5">NCTC10186</strain>
        <plasmid evidence="5">2</plasmid>
    </source>
</reference>
<comment type="similarity">
    <text evidence="1">Belongs to the glycosyl hydrolase 13 family.</text>
</comment>
<dbReference type="RefSeq" id="WP_223214518.1">
    <property type="nucleotide sequence ID" value="NZ_LR215032.1"/>
</dbReference>
<evidence type="ECO:0000313" key="4">
    <source>
        <dbReference type="EMBL" id="VEU73302.1"/>
    </source>
</evidence>
<sequence>MNLQLQNNAFFKEFDQKYAHDKPLGINYIDHLIHVRIWQPVAKEVFIIVFDKDNPEQIVLKQKMSKQDTDWVIDLPNSFDGYYYQFKIIHPDLSETFALDPYALSMAPFDWEGKETKVGKGAFVDLGSSKAGKKPRKLNKVFQSVDPLIYELHVRDFTSLKDPSTLQNRRGTFNALLEANLFDYLKKLNFTHVQFLPLQSTYTVNDLDFQIYGKGEGKKWITNYNWGYDPHNYFSLNGFYSSNPSNPYARIIEFRKLVDEAHQQGIGVIVDVVYNHMMTNTIFNNILPGYYYREQAKIFPVSYPPLADERKMVKRIIFRFAKKLFNQLWCWWISFWSFMFYAPRDN</sequence>
<evidence type="ECO:0000259" key="2">
    <source>
        <dbReference type="Pfam" id="PF00128"/>
    </source>
</evidence>
<evidence type="ECO:0000259" key="3">
    <source>
        <dbReference type="Pfam" id="PF02922"/>
    </source>
</evidence>
<dbReference type="InterPro" id="IPR013783">
    <property type="entry name" value="Ig-like_fold"/>
</dbReference>
<keyword evidence="4" id="KW-0326">Glycosidase</keyword>
<dbReference type="AlphaFoldDB" id="A0A449B0J6"/>
<dbReference type="EMBL" id="LR215032">
    <property type="protein sequence ID" value="VEU73302.1"/>
    <property type="molecule type" value="Genomic_DNA"/>
</dbReference>
<dbReference type="Pfam" id="PF00128">
    <property type="entry name" value="Alpha-amylase"/>
    <property type="match status" value="1"/>
</dbReference>
<protein>
    <submittedName>
        <fullName evidence="4">Pullulanase</fullName>
        <ecNumber evidence="4">3.2.1.41</ecNumber>
    </submittedName>
</protein>
<dbReference type="GO" id="GO:0051060">
    <property type="term" value="F:pullulanase activity"/>
    <property type="evidence" value="ECO:0007669"/>
    <property type="project" value="UniProtKB-EC"/>
</dbReference>
<accession>A0A449B0J6</accession>
<dbReference type="InterPro" id="IPR006047">
    <property type="entry name" value="GH13_cat_dom"/>
</dbReference>
<keyword evidence="4" id="KW-0378">Hydrolase</keyword>
<dbReference type="SUPFAM" id="SSF81296">
    <property type="entry name" value="E set domains"/>
    <property type="match status" value="1"/>
</dbReference>
<keyword evidence="4" id="KW-0614">Plasmid</keyword>